<reference evidence="1 2" key="1">
    <citation type="submission" date="2018-02" db="EMBL/GenBank/DDBJ databases">
        <title>Genomic Reconstructions from Amazon Rainforest and Pasture Soil Reveal Novel Insights into the Physiology of Candidate Phyla in Tropical Sites.</title>
        <authorList>
            <person name="Kroeger M.E."/>
            <person name="Delmont T."/>
            <person name="Eren A.M."/>
            <person name="Guo J."/>
            <person name="Meyer K.M."/>
            <person name="Khan K."/>
            <person name="Rodrigues J.L.M."/>
            <person name="Bohannan B.J.M."/>
            <person name="Tringe S."/>
            <person name="Borges C.D."/>
            <person name="Tiedje J."/>
            <person name="Tsai S.M."/>
            <person name="Nusslein K."/>
        </authorList>
    </citation>
    <scope>NUCLEOTIDE SEQUENCE [LARGE SCALE GENOMIC DNA]</scope>
    <source>
        <strain evidence="1">Amazon FNV 2010 28 9</strain>
    </source>
</reference>
<dbReference type="Proteomes" id="UP000246104">
    <property type="component" value="Unassembled WGS sequence"/>
</dbReference>
<dbReference type="AlphaFoldDB" id="A0A317JNN2"/>
<organism evidence="1 2">
    <name type="scientific">Candidatus Cerribacteria bacterium 'Amazon FNV 2010 28 9'</name>
    <dbReference type="NCBI Taxonomy" id="2081795"/>
    <lineage>
        <taxon>Bacteria</taxon>
        <taxon>Candidatus Cerribacteria</taxon>
    </lineage>
</organism>
<comment type="caution">
    <text evidence="1">The sequence shown here is derived from an EMBL/GenBank/DDBJ whole genome shotgun (WGS) entry which is preliminary data.</text>
</comment>
<dbReference type="SUPFAM" id="SSF69572">
    <property type="entry name" value="Activating enzymes of the ubiquitin-like proteins"/>
    <property type="match status" value="1"/>
</dbReference>
<evidence type="ECO:0000313" key="1">
    <source>
        <dbReference type="EMBL" id="PWU22585.1"/>
    </source>
</evidence>
<evidence type="ECO:0000313" key="2">
    <source>
        <dbReference type="Proteomes" id="UP000246104"/>
    </source>
</evidence>
<proteinExistence type="predicted"/>
<accession>A0A317JNN2</accession>
<dbReference type="GO" id="GO:0008641">
    <property type="term" value="F:ubiquitin-like modifier activating enzyme activity"/>
    <property type="evidence" value="ECO:0007669"/>
    <property type="project" value="InterPro"/>
</dbReference>
<gene>
    <name evidence="1" type="ORF">C5B42_05695</name>
</gene>
<name>A0A317JNN2_9BACT</name>
<dbReference type="EMBL" id="PSRQ01000061">
    <property type="protein sequence ID" value="PWU22585.1"/>
    <property type="molecule type" value="Genomic_DNA"/>
</dbReference>
<sequence length="486" mass="55009">MERLPYNSETKREQPNPFLEQLESLPSDSARLLSKIIAITSSDFGSEQPKAQHTDLHPIIMDYHTWNGLKEVLAILQREGMNEADLTGDEIVRPFRAGLEECTELFNDLEQTPTTTKDVRKMIVDRIFATTHDISRKAIEEVFKATPLCKDIAYLSREIKRLMPRLERDARLIWNPATQKLSKYIGKDAHELLFKSRLLGIVPFETLRQLAKTEIHCAGASAVAESVACLVATGATRINFWDNGRSAPSNLPRFPAWMGGIEQLGLSKSHLLQAVAYMYNPYGNYQGFDGLVIPNEAKRTSPEDITFETFASTDIAMEVVHDPLVKTQIRLFMADNKPHTPLMFMADISDPIAAMEDPAQGNHFHQDLTHEEVELMSTPNSLDPGHVLTSVYHMLRKEISAENTMDFLAFRFGVVRFWSQPPYAANASADTVTREVLDFLQSREFPDHNLRSGETKRSFMPSLTPVQALTLRDITRQVFAFPTTQR</sequence>
<protein>
    <submittedName>
        <fullName evidence="1">Uncharacterized protein</fullName>
    </submittedName>
</protein>
<dbReference type="InterPro" id="IPR035985">
    <property type="entry name" value="Ubiquitin-activating_enz"/>
</dbReference>